<dbReference type="PANTHER" id="PTHR20993:SF0">
    <property type="entry name" value="GH07914P"/>
    <property type="match status" value="1"/>
</dbReference>
<dbReference type="InterPro" id="IPR010562">
    <property type="entry name" value="Haemolymph_juvenile_hormone-bd"/>
</dbReference>
<organism evidence="1 2">
    <name type="scientific">Anopheles albimanus</name>
    <name type="common">New world malaria mosquito</name>
    <dbReference type="NCBI Taxonomy" id="7167"/>
    <lineage>
        <taxon>Eukaryota</taxon>
        <taxon>Metazoa</taxon>
        <taxon>Ecdysozoa</taxon>
        <taxon>Arthropoda</taxon>
        <taxon>Hexapoda</taxon>
        <taxon>Insecta</taxon>
        <taxon>Pterygota</taxon>
        <taxon>Neoptera</taxon>
        <taxon>Endopterygota</taxon>
        <taxon>Diptera</taxon>
        <taxon>Nematocera</taxon>
        <taxon>Culicoidea</taxon>
        <taxon>Culicidae</taxon>
        <taxon>Anophelinae</taxon>
        <taxon>Anopheles</taxon>
    </lineage>
</organism>
<dbReference type="VEuPathDB" id="VectorBase:AALB20_035628"/>
<reference evidence="1 2" key="1">
    <citation type="journal article" date="2017" name="G3 (Bethesda)">
        <title>The Physical Genome Mapping of Anopheles albimanus Corrected Scaffold Misassemblies and Identified Interarm Rearrangements in Genus Anopheles.</title>
        <authorList>
            <person name="Artemov G.N."/>
            <person name="Peery A.N."/>
            <person name="Jiang X."/>
            <person name="Tu Z."/>
            <person name="Stegniy V.N."/>
            <person name="Sharakhova M.V."/>
            <person name="Sharakhov I.V."/>
        </authorList>
    </citation>
    <scope>NUCLEOTIDE SEQUENCE [LARGE SCALE GENOMIC DNA]</scope>
    <source>
        <strain evidence="1 2">ALBI9_A</strain>
    </source>
</reference>
<dbReference type="VEuPathDB" id="VectorBase:AALB20_026794"/>
<dbReference type="SMART" id="SM00700">
    <property type="entry name" value="JHBP"/>
    <property type="match status" value="3"/>
</dbReference>
<accession>A0A182F753</accession>
<evidence type="ECO:0000313" key="2">
    <source>
        <dbReference type="Proteomes" id="UP000069272"/>
    </source>
</evidence>
<dbReference type="Proteomes" id="UP000069272">
    <property type="component" value="Chromosome 2R"/>
</dbReference>
<evidence type="ECO:0000313" key="1">
    <source>
        <dbReference type="EnsemblMetazoa" id="AALB002312-PA"/>
    </source>
</evidence>
<dbReference type="VEuPathDB" id="VectorBase:AALB20_027523"/>
<dbReference type="VEuPathDB" id="VectorBase:AALB002312"/>
<reference evidence="1" key="2">
    <citation type="submission" date="2022-08" db="UniProtKB">
        <authorList>
            <consortium name="EnsemblMetazoa"/>
        </authorList>
    </citation>
    <scope>IDENTIFICATION</scope>
    <source>
        <strain evidence="1">STECLA/ALBI9_A</strain>
    </source>
</reference>
<dbReference type="InterPro" id="IPR038606">
    <property type="entry name" value="To_sf"/>
</dbReference>
<dbReference type="Pfam" id="PF06585">
    <property type="entry name" value="JHBP"/>
    <property type="match status" value="3"/>
</dbReference>
<proteinExistence type="predicted"/>
<keyword evidence="2" id="KW-1185">Reference proteome</keyword>
<dbReference type="AlphaFoldDB" id="A0A182F753"/>
<name>A0A182F753_ANOAL</name>
<protein>
    <submittedName>
        <fullName evidence="1">Uncharacterized protein</fullName>
    </submittedName>
</protein>
<dbReference type="Gene3D" id="3.15.10.30">
    <property type="entry name" value="Haemolymph juvenile hormone binding protein"/>
    <property type="match status" value="3"/>
</dbReference>
<dbReference type="EnsemblMetazoa" id="AALB002312-RA">
    <property type="protein sequence ID" value="AALB002312-PA"/>
    <property type="gene ID" value="AALB002312"/>
</dbReference>
<dbReference type="PANTHER" id="PTHR20993">
    <property type="entry name" value="GH07914P"/>
    <property type="match status" value="1"/>
</dbReference>
<sequence length="763" mass="83458">MRAGLIVVALMALTATGVNEVAGQNIILDAIMRRILENLRELMRTGNPETGMPVLAPYHNPDLFINASFGGLLDFDARFTPMNIVGLDTFVGRLQVDLATLRFPFEFRFAELTASGFYDANGRLWGLIPVFGIGDFTVRPRNVLATGFATITDNGQGFLKLADFSISLQMDALDSDIQGLLLGGDLSVLLNAVLQDIVPSILRNFPDGMTNLLNALVVPIANRFLATRTMEDLMGLLFPMPPVGLLAPENILSLQVVDLVARMKLSLALLAMLAMLSNAAVIMPREPAPRTTLNEALAQLLENIRELLRTGDPERGIPVLAPLQTDRLDVDLSLGGLLDFTAILNNLYLDGLDRFQGTLTLNVMLMEFTYDFLFPDLLARGQYDADGRLFGLIPVFGFGNFNVQPRNLRIQGTAQIRQLPSGFLHMTELKANVRLGSLQNNIEGLLLGGDLSDLLNAVIQDLVPSVLINFAPEVTDIISRVGIPIADSILNTMTLDDLFDQSIQREVIMQCVLVACALLTMVGTIVATETTTDLEVAARNDKLSQAVIDFLESIKQSMPCGIPDLGIPVLAPFELDHLEFDVDETGLRFKGELNKVLVDGLNEFEIRKVEIKALKLQLEFAFYFDSIRSAGKYLAKGTALGFIPFKRSGPFKFNVNGLAVNGTVKVQLKGDKVQIRDLRIVTTIKSVNSNFKKLLPSRLQTIIVNKIIEAAVPRIINDNQEAITDKIEQSVKPAINELLGELTLQDLIDATSGEGGSSLPVTC</sequence>